<dbReference type="InterPro" id="IPR032861">
    <property type="entry name" value="TAXi_N"/>
</dbReference>
<feature type="domain" description="Peptidase A1" evidence="2">
    <location>
        <begin position="53"/>
        <end position="193"/>
    </location>
</feature>
<dbReference type="InterPro" id="IPR021109">
    <property type="entry name" value="Peptidase_aspartic_dom_sf"/>
</dbReference>
<dbReference type="Proteomes" id="UP001153555">
    <property type="component" value="Unassembled WGS sequence"/>
</dbReference>
<comment type="similarity">
    <text evidence="1">Belongs to the peptidase A1 family.</text>
</comment>
<dbReference type="Pfam" id="PF14543">
    <property type="entry name" value="TAXi_N"/>
    <property type="match status" value="1"/>
</dbReference>
<name>A0A9N7MMG2_STRHE</name>
<dbReference type="InterPro" id="IPR033121">
    <property type="entry name" value="PEPTIDASE_A1"/>
</dbReference>
<evidence type="ECO:0000256" key="1">
    <source>
        <dbReference type="ARBA" id="ARBA00007447"/>
    </source>
</evidence>
<reference evidence="3" key="1">
    <citation type="submission" date="2019-12" db="EMBL/GenBank/DDBJ databases">
        <authorList>
            <person name="Scholes J."/>
        </authorList>
    </citation>
    <scope>NUCLEOTIDE SEQUENCE</scope>
</reference>
<keyword evidence="4" id="KW-1185">Reference proteome</keyword>
<keyword evidence="3" id="KW-0645">Protease</keyword>
<sequence length="193" mass="21584">MKNRHSSLAVLELIHRYGPCADEPQLTKPRKPKRHDVARTPLSPVEFQFYRDYIITMGFGTPEQKMSLILLPSSDVTWIQCKPYHKGNCHRQKDPLFNPSKSTSYSPIPCKSTQCSILAPDTPSGPTCSSTGNCAYKLKYTDGSETCGNFSKDTLTIAPNITSMLSCLGVAIMLMELLDFKMDYWPSADPTRP</sequence>
<dbReference type="GO" id="GO:0006508">
    <property type="term" value="P:proteolysis"/>
    <property type="evidence" value="ECO:0007669"/>
    <property type="project" value="UniProtKB-KW"/>
</dbReference>
<dbReference type="AlphaFoldDB" id="A0A9N7MMG2"/>
<dbReference type="SUPFAM" id="SSF50630">
    <property type="entry name" value="Acid proteases"/>
    <property type="match status" value="1"/>
</dbReference>
<evidence type="ECO:0000259" key="2">
    <source>
        <dbReference type="PROSITE" id="PS51767"/>
    </source>
</evidence>
<dbReference type="GO" id="GO:0004190">
    <property type="term" value="F:aspartic-type endopeptidase activity"/>
    <property type="evidence" value="ECO:0007669"/>
    <property type="project" value="InterPro"/>
</dbReference>
<accession>A0A9N7MMG2</accession>
<dbReference type="Gene3D" id="2.40.70.10">
    <property type="entry name" value="Acid Proteases"/>
    <property type="match status" value="1"/>
</dbReference>
<dbReference type="PANTHER" id="PTHR13683:SF679">
    <property type="entry name" value="ASPARTYL PROTEASE FAMILY PROTEIN 2"/>
    <property type="match status" value="1"/>
</dbReference>
<dbReference type="EMBL" id="CACSLK010012233">
    <property type="protein sequence ID" value="CAA0815041.1"/>
    <property type="molecule type" value="Genomic_DNA"/>
</dbReference>
<dbReference type="PANTHER" id="PTHR13683">
    <property type="entry name" value="ASPARTYL PROTEASES"/>
    <property type="match status" value="1"/>
</dbReference>
<proteinExistence type="inferred from homology"/>
<protein>
    <submittedName>
        <fullName evidence="3">Eukaryotic aspartyl protease family protein</fullName>
    </submittedName>
</protein>
<organism evidence="3 4">
    <name type="scientific">Striga hermonthica</name>
    <name type="common">Purple witchweed</name>
    <name type="synonym">Buchnera hermonthica</name>
    <dbReference type="NCBI Taxonomy" id="68872"/>
    <lineage>
        <taxon>Eukaryota</taxon>
        <taxon>Viridiplantae</taxon>
        <taxon>Streptophyta</taxon>
        <taxon>Embryophyta</taxon>
        <taxon>Tracheophyta</taxon>
        <taxon>Spermatophyta</taxon>
        <taxon>Magnoliopsida</taxon>
        <taxon>eudicotyledons</taxon>
        <taxon>Gunneridae</taxon>
        <taxon>Pentapetalae</taxon>
        <taxon>asterids</taxon>
        <taxon>lamiids</taxon>
        <taxon>Lamiales</taxon>
        <taxon>Orobanchaceae</taxon>
        <taxon>Buchnereae</taxon>
        <taxon>Striga</taxon>
    </lineage>
</organism>
<dbReference type="OrthoDB" id="2747330at2759"/>
<dbReference type="PROSITE" id="PS51767">
    <property type="entry name" value="PEPTIDASE_A1"/>
    <property type="match status" value="1"/>
</dbReference>
<evidence type="ECO:0000313" key="4">
    <source>
        <dbReference type="Proteomes" id="UP001153555"/>
    </source>
</evidence>
<gene>
    <name evidence="3" type="ORF">SHERM_15193</name>
</gene>
<dbReference type="InterPro" id="IPR001461">
    <property type="entry name" value="Aspartic_peptidase_A1"/>
</dbReference>
<keyword evidence="3" id="KW-0378">Hydrolase</keyword>
<comment type="caution">
    <text evidence="3">The sequence shown here is derived from an EMBL/GenBank/DDBJ whole genome shotgun (WGS) entry which is preliminary data.</text>
</comment>
<evidence type="ECO:0000313" key="3">
    <source>
        <dbReference type="EMBL" id="CAA0815041.1"/>
    </source>
</evidence>